<dbReference type="GO" id="GO:0007155">
    <property type="term" value="P:cell adhesion"/>
    <property type="evidence" value="ECO:0000318"/>
    <property type="project" value="GO_Central"/>
</dbReference>
<sequence>MPQWFKDDGKLRLEICQRAGTTCCACGPATYSMKFKGIWNKETHPKDFPTRSFPRWGNLIGATHSQTFYLYHYNTIVSTFMKEAAEWDFAAKLLRDIISNKNRRVFDYFTIRSNFDIHQTEAVSFTVDQMHHLVSFVRKISPSPDWFVGMDSLDLCKSDCNWRDSLIVNLTLLDAGTDDGISYTSPNHPTEPQKTVQKITALFSNNSSSPFYVNGAHSSIPPFAQITFEKISTATCTRTVEISVRDRCTVSQWTKWSSCSASCGAGQRRRHRHIIGNPNLNLNQCPILIQTQSCLTAPCPTEGTACKVTEWSQWTPCPTICDTLAQQLKSRTRHIIKAGLKMKCPPTKEIIQHNKECIDRCSIKDCVVSEWTEWSPCSCNTTHTTRKRAILQQPQNNGKKCPNLEESKAFDEACLDKCKPVKCIVSEWGTWSSCPRICNANFNKTRTRTVERPASNGGKPCPALKQTKRCKYKCPEELINCMQWSPWSECTRTCGKGYKYRFRNQKPNANGRPPCPVLDQRKLCKLPECGKVKCQVNEWTTWSTCSKTCGRGFRTRKRDIVVMPPEGESRCPIVVEVEPCNSQNCPIVK</sequence>
<dbReference type="InParanoid" id="B3SC37"/>
<dbReference type="Pfam" id="PF06468">
    <property type="entry name" value="Spond_N"/>
    <property type="match status" value="1"/>
</dbReference>
<dbReference type="OrthoDB" id="6090599at2759"/>
<dbReference type="SMART" id="SM00209">
    <property type="entry name" value="TSP1"/>
    <property type="match status" value="6"/>
</dbReference>
<dbReference type="AlphaFoldDB" id="B3SC37"/>
<gene>
    <name evidence="10" type="ORF">TRIADDRAFT_61837</name>
</gene>
<evidence type="ECO:0000256" key="5">
    <source>
        <dbReference type="ARBA" id="ARBA00022729"/>
    </source>
</evidence>
<keyword evidence="11" id="KW-1185">Reference proteome</keyword>
<dbReference type="PANTHER" id="PTHR11311:SF15">
    <property type="entry name" value="SPONDIN-2"/>
    <property type="match status" value="1"/>
</dbReference>
<evidence type="ECO:0000256" key="8">
    <source>
        <dbReference type="ARBA" id="ARBA00023180"/>
    </source>
</evidence>
<dbReference type="SUPFAM" id="SSF82895">
    <property type="entry name" value="TSP-1 type 1 repeat"/>
    <property type="match status" value="5"/>
</dbReference>
<dbReference type="FunFam" id="2.20.100.10:FF:000031">
    <property type="entry name" value="Thrombospondin type 1 domain containing 7A"/>
    <property type="match status" value="1"/>
</dbReference>
<dbReference type="CTD" id="6758974"/>
<dbReference type="NCBIfam" id="NF038123">
    <property type="entry name" value="NF038123_dom"/>
    <property type="match status" value="1"/>
</dbReference>
<dbReference type="FunCoup" id="B3SC37">
    <property type="interactions" value="141"/>
</dbReference>
<dbReference type="Pfam" id="PF00090">
    <property type="entry name" value="TSP_1"/>
    <property type="match status" value="1"/>
</dbReference>
<dbReference type="PANTHER" id="PTHR11311">
    <property type="entry name" value="SPONDIN"/>
    <property type="match status" value="1"/>
</dbReference>
<dbReference type="GeneID" id="6758974"/>
<evidence type="ECO:0000256" key="7">
    <source>
        <dbReference type="ARBA" id="ARBA00023157"/>
    </source>
</evidence>
<dbReference type="eggNOG" id="KOG3539">
    <property type="taxonomic scope" value="Eukaryota"/>
</dbReference>
<evidence type="ECO:0000256" key="3">
    <source>
        <dbReference type="ARBA" id="ARBA00022530"/>
    </source>
</evidence>
<dbReference type="Pfam" id="PF19028">
    <property type="entry name" value="TSP1_spondin"/>
    <property type="match status" value="4"/>
</dbReference>
<protein>
    <recommendedName>
        <fullName evidence="9">Spondin domain-containing protein</fullName>
    </recommendedName>
</protein>
<dbReference type="GO" id="GO:0031012">
    <property type="term" value="C:extracellular matrix"/>
    <property type="evidence" value="ECO:0000318"/>
    <property type="project" value="GO_Central"/>
</dbReference>
<organism evidence="10 11">
    <name type="scientific">Trichoplax adhaerens</name>
    <name type="common">Trichoplax reptans</name>
    <dbReference type="NCBI Taxonomy" id="10228"/>
    <lineage>
        <taxon>Eukaryota</taxon>
        <taxon>Metazoa</taxon>
        <taxon>Placozoa</taxon>
        <taxon>Uniplacotomia</taxon>
        <taxon>Trichoplacea</taxon>
        <taxon>Trichoplacidae</taxon>
        <taxon>Trichoplax</taxon>
    </lineage>
</organism>
<evidence type="ECO:0000256" key="2">
    <source>
        <dbReference type="ARBA" id="ARBA00022525"/>
    </source>
</evidence>
<keyword evidence="5" id="KW-0732">Signal</keyword>
<dbReference type="Gene3D" id="2.20.100.10">
    <property type="entry name" value="Thrombospondin type-1 (TSP1) repeat"/>
    <property type="match status" value="6"/>
</dbReference>
<reference evidence="10 11" key="1">
    <citation type="journal article" date="2008" name="Nature">
        <title>The Trichoplax genome and the nature of placozoans.</title>
        <authorList>
            <person name="Srivastava M."/>
            <person name="Begovic E."/>
            <person name="Chapman J."/>
            <person name="Putnam N.H."/>
            <person name="Hellsten U."/>
            <person name="Kawashima T."/>
            <person name="Kuo A."/>
            <person name="Mitros T."/>
            <person name="Salamov A."/>
            <person name="Carpenter M.L."/>
            <person name="Signorovitch A.Y."/>
            <person name="Moreno M.A."/>
            <person name="Kamm K."/>
            <person name="Grimwood J."/>
            <person name="Schmutz J."/>
            <person name="Shapiro H."/>
            <person name="Grigoriev I.V."/>
            <person name="Buss L.W."/>
            <person name="Schierwater B."/>
            <person name="Dellaporta S.L."/>
            <person name="Rokhsar D.S."/>
        </authorList>
    </citation>
    <scope>NUCLEOTIDE SEQUENCE [LARGE SCALE GENOMIC DNA]</scope>
    <source>
        <strain evidence="10 11">Grell-BS-1999</strain>
    </source>
</reference>
<keyword evidence="6" id="KW-0130">Cell adhesion</keyword>
<keyword evidence="3" id="KW-0272">Extracellular matrix</keyword>
<keyword evidence="2" id="KW-0964">Secreted</keyword>
<dbReference type="RefSeq" id="XP_002117808.1">
    <property type="nucleotide sequence ID" value="XM_002117772.1"/>
</dbReference>
<proteinExistence type="predicted"/>
<dbReference type="FunFam" id="2.60.40.2130:FF:000006">
    <property type="entry name" value="Spondin-1"/>
    <property type="match status" value="1"/>
</dbReference>
<dbReference type="GO" id="GO:0046872">
    <property type="term" value="F:metal ion binding"/>
    <property type="evidence" value="ECO:0007669"/>
    <property type="project" value="UniProtKB-KW"/>
</dbReference>
<dbReference type="PROSITE" id="PS51020">
    <property type="entry name" value="SPONDIN"/>
    <property type="match status" value="1"/>
</dbReference>
<dbReference type="HOGENOM" id="CLU_014540_1_0_1"/>
<dbReference type="PhylomeDB" id="B3SC37"/>
<dbReference type="InterPro" id="IPR038678">
    <property type="entry name" value="Spondin_N_sf"/>
</dbReference>
<dbReference type="InterPro" id="IPR044004">
    <property type="entry name" value="TSP1_spondin_dom"/>
</dbReference>
<dbReference type="FunFam" id="2.20.100.10:FF:000019">
    <property type="entry name" value="Thrombospondin type 1 domain containing 7A"/>
    <property type="match status" value="1"/>
</dbReference>
<dbReference type="InterPro" id="IPR009465">
    <property type="entry name" value="Spondin_N"/>
</dbReference>
<dbReference type="Gene3D" id="2.60.40.2130">
    <property type="entry name" value="F-spondin domain"/>
    <property type="match status" value="1"/>
</dbReference>
<dbReference type="PROSITE" id="PS50092">
    <property type="entry name" value="TSP1"/>
    <property type="match status" value="5"/>
</dbReference>
<dbReference type="InterPro" id="IPR051418">
    <property type="entry name" value="Spondin/Thrombospondin_T1"/>
</dbReference>
<keyword evidence="8" id="KW-0325">Glycoprotein</keyword>
<evidence type="ECO:0000256" key="4">
    <source>
        <dbReference type="ARBA" id="ARBA00022723"/>
    </source>
</evidence>
<dbReference type="InterPro" id="IPR036383">
    <property type="entry name" value="TSP1_rpt_sf"/>
</dbReference>
<keyword evidence="4" id="KW-0479">Metal-binding</keyword>
<evidence type="ECO:0000313" key="10">
    <source>
        <dbReference type="EMBL" id="EDV19784.1"/>
    </source>
</evidence>
<accession>B3SC37</accession>
<name>B3SC37_TRIAD</name>
<dbReference type="KEGG" id="tad:TRIADDRAFT_61837"/>
<comment type="subcellular location">
    <subcellularLocation>
        <location evidence="1">Secreted</location>
        <location evidence="1">Extracellular space</location>
        <location evidence="1">Extracellular matrix</location>
    </subcellularLocation>
</comment>
<evidence type="ECO:0000256" key="6">
    <source>
        <dbReference type="ARBA" id="ARBA00022889"/>
    </source>
</evidence>
<evidence type="ECO:0000259" key="9">
    <source>
        <dbReference type="PROSITE" id="PS51020"/>
    </source>
</evidence>
<dbReference type="EMBL" id="DS985267">
    <property type="protein sequence ID" value="EDV19784.1"/>
    <property type="molecule type" value="Genomic_DNA"/>
</dbReference>
<feature type="domain" description="Spondin" evidence="9">
    <location>
        <begin position="19"/>
        <end position="210"/>
    </location>
</feature>
<dbReference type="OMA" id="VDCMVTP"/>
<evidence type="ECO:0000313" key="11">
    <source>
        <dbReference type="Proteomes" id="UP000009022"/>
    </source>
</evidence>
<keyword evidence="7" id="KW-1015">Disulfide bond</keyword>
<dbReference type="Proteomes" id="UP000009022">
    <property type="component" value="Unassembled WGS sequence"/>
</dbReference>
<evidence type="ECO:0000256" key="1">
    <source>
        <dbReference type="ARBA" id="ARBA00004498"/>
    </source>
</evidence>
<dbReference type="InterPro" id="IPR000884">
    <property type="entry name" value="TSP1_rpt"/>
</dbReference>